<evidence type="ECO:0000256" key="1">
    <source>
        <dbReference type="SAM" id="MobiDB-lite"/>
    </source>
</evidence>
<organism evidence="2 3">
    <name type="scientific">Pseudonocardia oroxyli</name>
    <dbReference type="NCBI Taxonomy" id="366584"/>
    <lineage>
        <taxon>Bacteria</taxon>
        <taxon>Bacillati</taxon>
        <taxon>Actinomycetota</taxon>
        <taxon>Actinomycetes</taxon>
        <taxon>Pseudonocardiales</taxon>
        <taxon>Pseudonocardiaceae</taxon>
        <taxon>Pseudonocardia</taxon>
    </lineage>
</organism>
<dbReference type="CDD" id="cd07812">
    <property type="entry name" value="SRPBCC"/>
    <property type="match status" value="1"/>
</dbReference>
<dbReference type="STRING" id="366584.SAMN05216377_102470"/>
<proteinExistence type="predicted"/>
<dbReference type="Proteomes" id="UP000198967">
    <property type="component" value="Unassembled WGS sequence"/>
</dbReference>
<reference evidence="2 3" key="1">
    <citation type="submission" date="2016-10" db="EMBL/GenBank/DDBJ databases">
        <authorList>
            <person name="de Groot N.N."/>
        </authorList>
    </citation>
    <scope>NUCLEOTIDE SEQUENCE [LARGE SCALE GENOMIC DNA]</scope>
    <source>
        <strain evidence="2 3">CGMCC 4.3143</strain>
    </source>
</reference>
<sequence>MVPHGSTGRRQGLPARRCGPHPIGDGAAPHNAGVDETSVVVDATPDEVWDLVSDPTRIGEWSPECTGGAWTTPGPAVGARFVGHNRYGRIRWSTHCRVTECVPGERFTFTVLESAMNWGYRMEPEDGGTRLTQWRERRGGVVAPLAKAFAATGLLGRDREAMMVDGMRRTLEGMRATLERA</sequence>
<evidence type="ECO:0000313" key="2">
    <source>
        <dbReference type="EMBL" id="SDE92111.1"/>
    </source>
</evidence>
<dbReference type="EMBL" id="FNBE01000002">
    <property type="protein sequence ID" value="SDE92111.1"/>
    <property type="molecule type" value="Genomic_DNA"/>
</dbReference>
<dbReference type="AlphaFoldDB" id="A0A1G7GVI3"/>
<dbReference type="Pfam" id="PF10604">
    <property type="entry name" value="Polyketide_cyc2"/>
    <property type="match status" value="1"/>
</dbReference>
<accession>A0A1G7GVI3</accession>
<protein>
    <submittedName>
        <fullName evidence="2">Uncharacterized conserved protein YndB, AHSA1/START domain</fullName>
    </submittedName>
</protein>
<dbReference type="InterPro" id="IPR019587">
    <property type="entry name" value="Polyketide_cyclase/dehydratase"/>
</dbReference>
<feature type="region of interest" description="Disordered" evidence="1">
    <location>
        <begin position="1"/>
        <end position="32"/>
    </location>
</feature>
<dbReference type="Gene3D" id="3.30.530.20">
    <property type="match status" value="1"/>
</dbReference>
<name>A0A1G7GVI3_PSEOR</name>
<dbReference type="SUPFAM" id="SSF55961">
    <property type="entry name" value="Bet v1-like"/>
    <property type="match status" value="1"/>
</dbReference>
<keyword evidence="3" id="KW-1185">Reference proteome</keyword>
<dbReference type="InterPro" id="IPR023393">
    <property type="entry name" value="START-like_dom_sf"/>
</dbReference>
<gene>
    <name evidence="2" type="ORF">SAMN05216377_102470</name>
</gene>
<evidence type="ECO:0000313" key="3">
    <source>
        <dbReference type="Proteomes" id="UP000198967"/>
    </source>
</evidence>